<evidence type="ECO:0000313" key="9">
    <source>
        <dbReference type="EMBL" id="PIQ85360.1"/>
    </source>
</evidence>
<accession>A0A2H0LLS5</accession>
<dbReference type="InterPro" id="IPR016040">
    <property type="entry name" value="NAD(P)-bd_dom"/>
</dbReference>
<dbReference type="GO" id="GO:0008460">
    <property type="term" value="F:dTDP-glucose 4,6-dehydratase activity"/>
    <property type="evidence" value="ECO:0007669"/>
    <property type="project" value="UniProtKB-EC"/>
</dbReference>
<gene>
    <name evidence="9" type="primary">rfbB</name>
    <name evidence="9" type="ORF">COV74_09175</name>
</gene>
<comment type="catalytic activity">
    <reaction evidence="1 7">
        <text>dTDP-alpha-D-glucose = dTDP-4-dehydro-6-deoxy-alpha-D-glucose + H2O</text>
        <dbReference type="Rhea" id="RHEA:17221"/>
        <dbReference type="ChEBI" id="CHEBI:15377"/>
        <dbReference type="ChEBI" id="CHEBI:57477"/>
        <dbReference type="ChEBI" id="CHEBI:57649"/>
        <dbReference type="EC" id="4.2.1.46"/>
    </reaction>
</comment>
<evidence type="ECO:0000256" key="2">
    <source>
        <dbReference type="ARBA" id="ARBA00001911"/>
    </source>
</evidence>
<comment type="caution">
    <text evidence="9">The sequence shown here is derived from an EMBL/GenBank/DDBJ whole genome shotgun (WGS) entry which is preliminary data.</text>
</comment>
<proteinExistence type="inferred from homology"/>
<dbReference type="FunFam" id="3.40.50.720:FF:000304">
    <property type="entry name" value="UDP-glucose 4,6-dehydratase"/>
    <property type="match status" value="1"/>
</dbReference>
<name>A0A2H0LLS5_9BACT</name>
<dbReference type="InterPro" id="IPR005888">
    <property type="entry name" value="dTDP_Gluc_deHydtase"/>
</dbReference>
<evidence type="ECO:0000256" key="1">
    <source>
        <dbReference type="ARBA" id="ARBA00001539"/>
    </source>
</evidence>
<dbReference type="Gene3D" id="3.90.25.10">
    <property type="entry name" value="UDP-galactose 4-epimerase, domain 1"/>
    <property type="match status" value="1"/>
</dbReference>
<evidence type="ECO:0000256" key="6">
    <source>
        <dbReference type="ARBA" id="ARBA00023239"/>
    </source>
</evidence>
<keyword evidence="6 7" id="KW-0456">Lyase</keyword>
<dbReference type="NCBIfam" id="TIGR01181">
    <property type="entry name" value="dTDP_gluc_dehyt"/>
    <property type="match status" value="1"/>
</dbReference>
<dbReference type="Proteomes" id="UP000230859">
    <property type="component" value="Unassembled WGS sequence"/>
</dbReference>
<dbReference type="CDD" id="cd05246">
    <property type="entry name" value="dTDP_GD_SDR_e"/>
    <property type="match status" value="1"/>
</dbReference>
<dbReference type="Pfam" id="PF16363">
    <property type="entry name" value="GDP_Man_Dehyd"/>
    <property type="match status" value="1"/>
</dbReference>
<evidence type="ECO:0000256" key="3">
    <source>
        <dbReference type="ARBA" id="ARBA00008178"/>
    </source>
</evidence>
<evidence type="ECO:0000256" key="4">
    <source>
        <dbReference type="ARBA" id="ARBA00011990"/>
    </source>
</evidence>
<keyword evidence="5" id="KW-0520">NAD</keyword>
<protein>
    <recommendedName>
        <fullName evidence="4 7">dTDP-glucose 4,6-dehydratase</fullName>
        <ecNumber evidence="4 7">4.2.1.46</ecNumber>
    </recommendedName>
</protein>
<dbReference type="EMBL" id="PCVY01000068">
    <property type="protein sequence ID" value="PIQ85360.1"/>
    <property type="molecule type" value="Genomic_DNA"/>
</dbReference>
<dbReference type="AlphaFoldDB" id="A0A2H0LLS5"/>
<comment type="similarity">
    <text evidence="3 7">Belongs to the NAD(P)-dependent epimerase/dehydratase family. dTDP-glucose dehydratase subfamily.</text>
</comment>
<comment type="cofactor">
    <cofactor evidence="2 7">
        <name>NAD(+)</name>
        <dbReference type="ChEBI" id="CHEBI:57540"/>
    </cofactor>
</comment>
<evidence type="ECO:0000259" key="8">
    <source>
        <dbReference type="Pfam" id="PF16363"/>
    </source>
</evidence>
<dbReference type="SUPFAM" id="SSF51735">
    <property type="entry name" value="NAD(P)-binding Rossmann-fold domains"/>
    <property type="match status" value="1"/>
</dbReference>
<organism evidence="9 10">
    <name type="scientific">Candidatus Abzuiibacterium crystallinum</name>
    <dbReference type="NCBI Taxonomy" id="1974748"/>
    <lineage>
        <taxon>Bacteria</taxon>
        <taxon>Pseudomonadati</taxon>
        <taxon>Candidatus Omnitrophota</taxon>
        <taxon>Candidatus Abzuiibacterium</taxon>
    </lineage>
</organism>
<dbReference type="Gene3D" id="3.40.50.720">
    <property type="entry name" value="NAD(P)-binding Rossmann-like Domain"/>
    <property type="match status" value="1"/>
</dbReference>
<reference evidence="9 10" key="1">
    <citation type="submission" date="2017-09" db="EMBL/GenBank/DDBJ databases">
        <title>Depth-based differentiation of microbial function through sediment-hosted aquifers and enrichment of novel symbionts in the deep terrestrial subsurface.</title>
        <authorList>
            <person name="Probst A.J."/>
            <person name="Ladd B."/>
            <person name="Jarett J.K."/>
            <person name="Geller-Mcgrath D.E."/>
            <person name="Sieber C.M."/>
            <person name="Emerson J.B."/>
            <person name="Anantharaman K."/>
            <person name="Thomas B.C."/>
            <person name="Malmstrom R."/>
            <person name="Stieglmeier M."/>
            <person name="Klingl A."/>
            <person name="Woyke T."/>
            <person name="Ryan C.M."/>
            <person name="Banfield J.F."/>
        </authorList>
    </citation>
    <scope>NUCLEOTIDE SEQUENCE [LARGE SCALE GENOMIC DNA]</scope>
    <source>
        <strain evidence="9">CG11_big_fil_rev_8_21_14_0_20_45_26</strain>
    </source>
</reference>
<evidence type="ECO:0000256" key="7">
    <source>
        <dbReference type="RuleBase" id="RU004473"/>
    </source>
</evidence>
<dbReference type="EC" id="4.2.1.46" evidence="4 7"/>
<dbReference type="InterPro" id="IPR036291">
    <property type="entry name" value="NAD(P)-bd_dom_sf"/>
</dbReference>
<dbReference type="GO" id="GO:0009225">
    <property type="term" value="P:nucleotide-sugar metabolic process"/>
    <property type="evidence" value="ECO:0007669"/>
    <property type="project" value="InterPro"/>
</dbReference>
<dbReference type="PANTHER" id="PTHR43000">
    <property type="entry name" value="DTDP-D-GLUCOSE 4,6-DEHYDRATASE-RELATED"/>
    <property type="match status" value="1"/>
</dbReference>
<sequence>MSRFLVTGGAGFIGSNFIRHLLAKDPDCFVINLDKLTYAGNLANLESVSQNPRYQFVRGDVCDTSLVRRLMGQVDWVVHFASETHVDRSIDSAEDFIETNIRGTQVLLDAAREQCHIHRFIHFSTDEVYGSTVSGEFSETSRFNPSSPYAASKAAGDLLVQAYVKTHRTPAIILRGCNNFGPYQYPEKVIPLFITNLIENKKIPVYGNGENSREWMYVEETCRAILFVCDKGQIGQVYNVGSGDEIRNIDLARKLLSLLKKDETSIAFVKDRLGHDWRYKLNSNKLRNLGFEVSGKFDVHLRETVDWYLAQKSWWGSLKKDVYTIK</sequence>
<feature type="domain" description="NAD(P)-binding" evidence="8">
    <location>
        <begin position="5"/>
        <end position="303"/>
    </location>
</feature>
<evidence type="ECO:0000313" key="10">
    <source>
        <dbReference type="Proteomes" id="UP000230859"/>
    </source>
</evidence>
<evidence type="ECO:0000256" key="5">
    <source>
        <dbReference type="ARBA" id="ARBA00023027"/>
    </source>
</evidence>